<evidence type="ECO:0008006" key="3">
    <source>
        <dbReference type="Google" id="ProtNLM"/>
    </source>
</evidence>
<organism evidence="1 2">
    <name type="scientific">Deefgea piscis</name>
    <dbReference type="NCBI Taxonomy" id="2739061"/>
    <lineage>
        <taxon>Bacteria</taxon>
        <taxon>Pseudomonadati</taxon>
        <taxon>Pseudomonadota</taxon>
        <taxon>Betaproteobacteria</taxon>
        <taxon>Neisseriales</taxon>
        <taxon>Chitinibacteraceae</taxon>
        <taxon>Deefgea</taxon>
    </lineage>
</organism>
<evidence type="ECO:0000313" key="1">
    <source>
        <dbReference type="EMBL" id="QKJ67370.1"/>
    </source>
</evidence>
<evidence type="ECO:0000313" key="2">
    <source>
        <dbReference type="Proteomes" id="UP000504844"/>
    </source>
</evidence>
<dbReference type="InterPro" id="IPR029024">
    <property type="entry name" value="TerB-like"/>
</dbReference>
<protein>
    <recommendedName>
        <fullName evidence="3">Co-chaperone DjlA N-terminal domain-containing protein</fullName>
    </recommendedName>
</protein>
<sequence>MKKYPSNSPEAMARILVMQMMCDGSFDPEEIEELEHLRAYEILGITRKGFIQVLQAYCADISDEADENGQIRLIDKQRIDDLLETIDEPQKRLQLAALALDIAKSDQEICDAELAVFSRMLKKWHISLDDLAIAFGE</sequence>
<proteinExistence type="predicted"/>
<keyword evidence="2" id="KW-1185">Reference proteome</keyword>
<gene>
    <name evidence="1" type="ORF">HQN60_12025</name>
</gene>
<dbReference type="Gene3D" id="1.10.3680.10">
    <property type="entry name" value="TerB-like"/>
    <property type="match status" value="1"/>
</dbReference>
<dbReference type="SUPFAM" id="SSF158682">
    <property type="entry name" value="TerB-like"/>
    <property type="match status" value="1"/>
</dbReference>
<accession>A0A6M8SVP6</accession>
<dbReference type="KEGG" id="dee:HQN60_12025"/>
<name>A0A6M8SVP6_9NEIS</name>
<reference evidence="1 2" key="1">
    <citation type="submission" date="2020-05" db="EMBL/GenBank/DDBJ databases">
        <title>Complete genome sequence of Deefgea sp. D17.</title>
        <authorList>
            <person name="Bae J.-W."/>
            <person name="Han J.E."/>
        </authorList>
    </citation>
    <scope>NUCLEOTIDE SEQUENCE [LARGE SCALE GENOMIC DNA]</scope>
    <source>
        <strain evidence="1 2">D17</strain>
    </source>
</reference>
<dbReference type="Proteomes" id="UP000504844">
    <property type="component" value="Chromosome"/>
</dbReference>
<dbReference type="RefSeq" id="WP_173533872.1">
    <property type="nucleotide sequence ID" value="NZ_CP054143.1"/>
</dbReference>
<dbReference type="EMBL" id="CP054143">
    <property type="protein sequence ID" value="QKJ67370.1"/>
    <property type="molecule type" value="Genomic_DNA"/>
</dbReference>
<dbReference type="AlphaFoldDB" id="A0A6M8SVP6"/>